<dbReference type="PANTHER" id="PTHR31180:SF2">
    <property type="entry name" value="CILIA- AND FLAGELLA-ASSOCIATED PROTEIN 107"/>
    <property type="match status" value="1"/>
</dbReference>
<dbReference type="AlphaFoldDB" id="A0A9N9X2U1"/>
<dbReference type="OrthoDB" id="8185227at2759"/>
<keyword evidence="2" id="KW-0963">Cytoplasm</keyword>
<evidence type="ECO:0000256" key="1">
    <source>
        <dbReference type="ARBA" id="ARBA00004611"/>
    </source>
</evidence>
<evidence type="ECO:0000313" key="10">
    <source>
        <dbReference type="Proteomes" id="UP001153737"/>
    </source>
</evidence>
<name>A0A9N9X2U1_PHACE</name>
<evidence type="ECO:0000256" key="2">
    <source>
        <dbReference type="ARBA" id="ARBA00022490"/>
    </source>
</evidence>
<reference evidence="9" key="1">
    <citation type="submission" date="2022-01" db="EMBL/GenBank/DDBJ databases">
        <authorList>
            <person name="King R."/>
        </authorList>
    </citation>
    <scope>NUCLEOTIDE SEQUENCE</scope>
</reference>
<dbReference type="InterPro" id="IPR054709">
    <property type="entry name" value="CFAP107"/>
</dbReference>
<keyword evidence="3" id="KW-0282">Flagellum</keyword>
<evidence type="ECO:0000256" key="6">
    <source>
        <dbReference type="ARBA" id="ARBA00023273"/>
    </source>
</evidence>
<sequence>METVRLKHSKPQNYSSNKILVGNWFEQQCEYKKNNFRHNTEYKDLYKPKPYTTYPPAVLWDARIKAKGDGFYPEKSTEATPNFYDNFSTTYDLSYKHFPHFYKDSIIPREMKLKLHTYHPTEEYLKSYGNITNFGLFDAKKNEWTCDVQDTRVTEYEADYIPLEKHSYKFSRWTRPTAVKSKYGKEHRPYPPDHPRFSKFDPITWECKNHLF</sequence>
<proteinExistence type="predicted"/>
<dbReference type="InterPro" id="IPR037662">
    <property type="entry name" value="CFAP68/107"/>
</dbReference>
<keyword evidence="5" id="KW-0206">Cytoskeleton</keyword>
<evidence type="ECO:0000313" key="9">
    <source>
        <dbReference type="EMBL" id="CAG9819173.1"/>
    </source>
</evidence>
<accession>A0A9N9X2U1</accession>
<dbReference type="EMBL" id="OU896708">
    <property type="protein sequence ID" value="CAG9819173.1"/>
    <property type="molecule type" value="Genomic_DNA"/>
</dbReference>
<comment type="function">
    <text evidence="7">Microtubule inner protein (MIP) part of the dynein-decorated doublet microtubules (DMTs) in cilia axoneme, which is required for motile cilia beating.</text>
</comment>
<dbReference type="PANTHER" id="PTHR31180">
    <property type="entry name" value="CILIA- AND FLAGELLA-ASSOCIATED PROTEIN 107-RELATED"/>
    <property type="match status" value="1"/>
</dbReference>
<evidence type="ECO:0000256" key="8">
    <source>
        <dbReference type="ARBA" id="ARBA00046435"/>
    </source>
</evidence>
<dbReference type="GO" id="GO:0030317">
    <property type="term" value="P:flagellated sperm motility"/>
    <property type="evidence" value="ECO:0007669"/>
    <property type="project" value="InterPro"/>
</dbReference>
<reference evidence="9" key="2">
    <citation type="submission" date="2022-10" db="EMBL/GenBank/DDBJ databases">
        <authorList>
            <consortium name="ENA_rothamsted_submissions"/>
            <consortium name="culmorum"/>
            <person name="King R."/>
        </authorList>
    </citation>
    <scope>NUCLEOTIDE SEQUENCE</scope>
</reference>
<gene>
    <name evidence="9" type="ORF">PHAECO_LOCUS6237</name>
</gene>
<keyword evidence="4" id="KW-0969">Cilium</keyword>
<protein>
    <submittedName>
        <fullName evidence="9">Uncharacterized protein</fullName>
    </submittedName>
</protein>
<dbReference type="GO" id="GO:0005879">
    <property type="term" value="C:axonemal microtubule"/>
    <property type="evidence" value="ECO:0007669"/>
    <property type="project" value="TreeGrafter"/>
</dbReference>
<keyword evidence="6" id="KW-0966">Cell projection</keyword>
<organism evidence="9 10">
    <name type="scientific">Phaedon cochleariae</name>
    <name type="common">Mustard beetle</name>
    <dbReference type="NCBI Taxonomy" id="80249"/>
    <lineage>
        <taxon>Eukaryota</taxon>
        <taxon>Metazoa</taxon>
        <taxon>Ecdysozoa</taxon>
        <taxon>Arthropoda</taxon>
        <taxon>Hexapoda</taxon>
        <taxon>Insecta</taxon>
        <taxon>Pterygota</taxon>
        <taxon>Neoptera</taxon>
        <taxon>Endopterygota</taxon>
        <taxon>Coleoptera</taxon>
        <taxon>Polyphaga</taxon>
        <taxon>Cucujiformia</taxon>
        <taxon>Chrysomeloidea</taxon>
        <taxon>Chrysomelidae</taxon>
        <taxon>Chrysomelinae</taxon>
        <taxon>Chrysomelini</taxon>
        <taxon>Phaedon</taxon>
    </lineage>
</organism>
<comment type="subcellular location">
    <subcellularLocation>
        <location evidence="1">Cytoplasm</location>
        <location evidence="1">Cytoskeleton</location>
        <location evidence="1">Flagellum axoneme</location>
    </subcellularLocation>
</comment>
<evidence type="ECO:0000256" key="5">
    <source>
        <dbReference type="ARBA" id="ARBA00023212"/>
    </source>
</evidence>
<evidence type="ECO:0000256" key="4">
    <source>
        <dbReference type="ARBA" id="ARBA00023069"/>
    </source>
</evidence>
<dbReference type="Pfam" id="PF22595">
    <property type="entry name" value="CFAP107"/>
    <property type="match status" value="1"/>
</dbReference>
<comment type="subunit">
    <text evidence="8">Microtubule inner protein component of sperm flagellar doublet microtubules.</text>
</comment>
<dbReference type="Proteomes" id="UP001153737">
    <property type="component" value="Chromosome 2"/>
</dbReference>
<keyword evidence="10" id="KW-1185">Reference proteome</keyword>
<evidence type="ECO:0000256" key="3">
    <source>
        <dbReference type="ARBA" id="ARBA00022846"/>
    </source>
</evidence>
<evidence type="ECO:0000256" key="7">
    <source>
        <dbReference type="ARBA" id="ARBA00035003"/>
    </source>
</evidence>